<accession>B0D4K1</accession>
<dbReference type="KEGG" id="lbc:LACBIDRAFT_293606"/>
<reference evidence="1 2" key="1">
    <citation type="journal article" date="2008" name="Nature">
        <title>The genome of Laccaria bicolor provides insights into mycorrhizal symbiosis.</title>
        <authorList>
            <person name="Martin F."/>
            <person name="Aerts A."/>
            <person name="Ahren D."/>
            <person name="Brun A."/>
            <person name="Danchin E.G.J."/>
            <person name="Duchaussoy F."/>
            <person name="Gibon J."/>
            <person name="Kohler A."/>
            <person name="Lindquist E."/>
            <person name="Pereda V."/>
            <person name="Salamov A."/>
            <person name="Shapiro H.J."/>
            <person name="Wuyts J."/>
            <person name="Blaudez D."/>
            <person name="Buee M."/>
            <person name="Brokstein P."/>
            <person name="Canbaeck B."/>
            <person name="Cohen D."/>
            <person name="Courty P.E."/>
            <person name="Coutinho P.M."/>
            <person name="Delaruelle C."/>
            <person name="Detter J.C."/>
            <person name="Deveau A."/>
            <person name="DiFazio S."/>
            <person name="Duplessis S."/>
            <person name="Fraissinet-Tachet L."/>
            <person name="Lucic E."/>
            <person name="Frey-Klett P."/>
            <person name="Fourrey C."/>
            <person name="Feussner I."/>
            <person name="Gay G."/>
            <person name="Grimwood J."/>
            <person name="Hoegger P.J."/>
            <person name="Jain P."/>
            <person name="Kilaru S."/>
            <person name="Labbe J."/>
            <person name="Lin Y.C."/>
            <person name="Legue V."/>
            <person name="Le Tacon F."/>
            <person name="Marmeisse R."/>
            <person name="Melayah D."/>
            <person name="Montanini B."/>
            <person name="Muratet M."/>
            <person name="Nehls U."/>
            <person name="Niculita-Hirzel H."/>
            <person name="Oudot-Le Secq M.P."/>
            <person name="Peter M."/>
            <person name="Quesneville H."/>
            <person name="Rajashekar B."/>
            <person name="Reich M."/>
            <person name="Rouhier N."/>
            <person name="Schmutz J."/>
            <person name="Yin T."/>
            <person name="Chalot M."/>
            <person name="Henrissat B."/>
            <person name="Kuees U."/>
            <person name="Lucas S."/>
            <person name="Van de Peer Y."/>
            <person name="Podila G.K."/>
            <person name="Polle A."/>
            <person name="Pukkila P.J."/>
            <person name="Richardson P.M."/>
            <person name="Rouze P."/>
            <person name="Sanders I.R."/>
            <person name="Stajich J.E."/>
            <person name="Tunlid A."/>
            <person name="Tuskan G."/>
            <person name="Grigoriev I.V."/>
        </authorList>
    </citation>
    <scope>NUCLEOTIDE SEQUENCE [LARGE SCALE GENOMIC DNA]</scope>
    <source>
        <strain evidence="2">S238N-H82 / ATCC MYA-4686</strain>
    </source>
</reference>
<keyword evidence="2" id="KW-1185">Reference proteome</keyword>
<gene>
    <name evidence="1" type="ORF">LACBIDRAFT_293606</name>
</gene>
<dbReference type="Proteomes" id="UP000001194">
    <property type="component" value="Unassembled WGS sequence"/>
</dbReference>
<organism evidence="2">
    <name type="scientific">Laccaria bicolor (strain S238N-H82 / ATCC MYA-4686)</name>
    <name type="common">Bicoloured deceiver</name>
    <name type="synonym">Laccaria laccata var. bicolor</name>
    <dbReference type="NCBI Taxonomy" id="486041"/>
    <lineage>
        <taxon>Eukaryota</taxon>
        <taxon>Fungi</taxon>
        <taxon>Dikarya</taxon>
        <taxon>Basidiomycota</taxon>
        <taxon>Agaricomycotina</taxon>
        <taxon>Agaricomycetes</taxon>
        <taxon>Agaricomycetidae</taxon>
        <taxon>Agaricales</taxon>
        <taxon>Agaricineae</taxon>
        <taxon>Hydnangiaceae</taxon>
        <taxon>Laccaria</taxon>
    </lineage>
</organism>
<dbReference type="InParanoid" id="B0D4K1"/>
<name>B0D4K1_LACBS</name>
<dbReference type="RefSeq" id="XP_001879028.1">
    <property type="nucleotide sequence ID" value="XM_001878993.1"/>
</dbReference>
<sequence>MPLSQLVLPSFTLVLSDSGTLGDFQRAQSREIHIPLSALSNDEDFMHTIDFRTAPAPAFTVHKSTYCLDADAASLFKDVKEGLISDGYFWQRLKIAVSKVKDFGGRIFTA</sequence>
<dbReference type="HOGENOM" id="CLU_145555_0_0_1"/>
<dbReference type="AlphaFoldDB" id="B0D4K1"/>
<evidence type="ECO:0000313" key="2">
    <source>
        <dbReference type="Proteomes" id="UP000001194"/>
    </source>
</evidence>
<evidence type="ECO:0000313" key="1">
    <source>
        <dbReference type="EMBL" id="EDR10578.1"/>
    </source>
</evidence>
<dbReference type="OrthoDB" id="10297694at2759"/>
<dbReference type="EMBL" id="DS547097">
    <property type="protein sequence ID" value="EDR10578.1"/>
    <property type="molecule type" value="Genomic_DNA"/>
</dbReference>
<proteinExistence type="predicted"/>
<protein>
    <submittedName>
        <fullName evidence="1">Predicted protein</fullName>
    </submittedName>
</protein>
<dbReference type="GeneID" id="6074345"/>